<name>A0AAV4XH54_CAEEX</name>
<dbReference type="EMBL" id="BPLR01000394">
    <property type="protein sequence ID" value="GIY94482.1"/>
    <property type="molecule type" value="Genomic_DNA"/>
</dbReference>
<protein>
    <submittedName>
        <fullName evidence="1">Uncharacterized protein</fullName>
    </submittedName>
</protein>
<sequence length="107" mass="12715">MELSKSNRVLAVWPHYKCIVPYRNAFKIGEKKLIWILLSQFLAWVAFSPQRDDGIHYVSLFITSKKEKFFTGFLLELYSLKYLLSYTNPYLYAIYWHDSPPNQTGKK</sequence>
<reference evidence="1 2" key="1">
    <citation type="submission" date="2021-06" db="EMBL/GenBank/DDBJ databases">
        <title>Caerostris extrusa draft genome.</title>
        <authorList>
            <person name="Kono N."/>
            <person name="Arakawa K."/>
        </authorList>
    </citation>
    <scope>NUCLEOTIDE SEQUENCE [LARGE SCALE GENOMIC DNA]</scope>
</reference>
<gene>
    <name evidence="1" type="ORF">CEXT_511011</name>
</gene>
<evidence type="ECO:0000313" key="2">
    <source>
        <dbReference type="Proteomes" id="UP001054945"/>
    </source>
</evidence>
<dbReference type="AlphaFoldDB" id="A0AAV4XH54"/>
<dbReference type="Proteomes" id="UP001054945">
    <property type="component" value="Unassembled WGS sequence"/>
</dbReference>
<keyword evidence="2" id="KW-1185">Reference proteome</keyword>
<proteinExistence type="predicted"/>
<comment type="caution">
    <text evidence="1">The sequence shown here is derived from an EMBL/GenBank/DDBJ whole genome shotgun (WGS) entry which is preliminary data.</text>
</comment>
<accession>A0AAV4XH54</accession>
<organism evidence="1 2">
    <name type="scientific">Caerostris extrusa</name>
    <name type="common">Bark spider</name>
    <name type="synonym">Caerostris bankana</name>
    <dbReference type="NCBI Taxonomy" id="172846"/>
    <lineage>
        <taxon>Eukaryota</taxon>
        <taxon>Metazoa</taxon>
        <taxon>Ecdysozoa</taxon>
        <taxon>Arthropoda</taxon>
        <taxon>Chelicerata</taxon>
        <taxon>Arachnida</taxon>
        <taxon>Araneae</taxon>
        <taxon>Araneomorphae</taxon>
        <taxon>Entelegynae</taxon>
        <taxon>Araneoidea</taxon>
        <taxon>Araneidae</taxon>
        <taxon>Caerostris</taxon>
    </lineage>
</organism>
<evidence type="ECO:0000313" key="1">
    <source>
        <dbReference type="EMBL" id="GIY94482.1"/>
    </source>
</evidence>